<sequence length="485" mass="53221">MYSKSAIDLLDARRWSLTARMSLFFGLAVAVTVLGVSIMMYAELVKQLHDKEENTLRDNLQIQRDVLEHLARKQKPSQWQHEWGEYQEDYQKFGWQLVAPDGQVLAASPNMGRFRAALAHAGGEPGFVRWADRARAPVRYFVLLTVAVDTPGPEALELRGPALGPSGTVMRGILDVSEDQHVLKAYRARLSGVIALAIVLSAGAGWVLARRGLAPVRAISREIGRINAEKLHARFSSEAWPSDLRVLASTFDDMLARLEASFDQLTRFSSDLAHEFRSPINNLVAAASVTLARARDPVEYQNTLEIVVEEGQRLSRMVSSMLFLARADNAGQHLQLERVALADEFRRLVDFYEIAAEEQSIDVTASGDGELVADPMLLRRALSNLLANALRYTPHGGTVRLSAARERDTIVIAVSDDGVGIPAEHLPFVFDRFYRADAARSSADSTGLGLAVVRSIVELHGGSASVASVVGQGSTFTLRFPIKPA</sequence>
<evidence type="ECO:0000256" key="4">
    <source>
        <dbReference type="ARBA" id="ARBA00022475"/>
    </source>
</evidence>
<evidence type="ECO:0000256" key="11">
    <source>
        <dbReference type="ARBA" id="ARBA00022840"/>
    </source>
</evidence>
<evidence type="ECO:0000256" key="6">
    <source>
        <dbReference type="ARBA" id="ARBA00022553"/>
    </source>
</evidence>
<dbReference type="SUPFAM" id="SSF47384">
    <property type="entry name" value="Homodimeric domain of signal transducing histidine kinase"/>
    <property type="match status" value="1"/>
</dbReference>
<dbReference type="PROSITE" id="PS50885">
    <property type="entry name" value="HAMP"/>
    <property type="match status" value="1"/>
</dbReference>
<evidence type="ECO:0000259" key="17">
    <source>
        <dbReference type="PROSITE" id="PS50885"/>
    </source>
</evidence>
<dbReference type="Gene3D" id="1.10.287.130">
    <property type="match status" value="1"/>
</dbReference>
<dbReference type="InterPro" id="IPR003594">
    <property type="entry name" value="HATPase_dom"/>
</dbReference>
<dbReference type="SMART" id="SM00304">
    <property type="entry name" value="HAMP"/>
    <property type="match status" value="1"/>
</dbReference>
<evidence type="ECO:0000256" key="3">
    <source>
        <dbReference type="ARBA" id="ARBA00004533"/>
    </source>
</evidence>
<keyword evidence="4 15" id="KW-1003">Cell membrane</keyword>
<dbReference type="InterPro" id="IPR005467">
    <property type="entry name" value="His_kinase_dom"/>
</dbReference>
<dbReference type="CDD" id="cd00082">
    <property type="entry name" value="HisKA"/>
    <property type="match status" value="1"/>
</dbReference>
<gene>
    <name evidence="18" type="ORF">NX782_03520</name>
</gene>
<keyword evidence="5 15" id="KW-0997">Cell inner membrane</keyword>
<evidence type="ECO:0000313" key="19">
    <source>
        <dbReference type="Proteomes" id="UP001205560"/>
    </source>
</evidence>
<comment type="caution">
    <text evidence="18">The sequence shown here is derived from an EMBL/GenBank/DDBJ whole genome shotgun (WGS) entry which is preliminary data.</text>
</comment>
<keyword evidence="6" id="KW-0597">Phosphoprotein</keyword>
<dbReference type="InterPro" id="IPR050428">
    <property type="entry name" value="TCS_sensor_his_kinase"/>
</dbReference>
<comment type="subcellular location">
    <subcellularLocation>
        <location evidence="3 15">Cell inner membrane</location>
    </subcellularLocation>
    <subcellularLocation>
        <location evidence="2">Membrane</location>
        <topology evidence="2">Multi-pass membrane protein</topology>
    </subcellularLocation>
</comment>
<dbReference type="Pfam" id="PF02518">
    <property type="entry name" value="HATPase_c"/>
    <property type="match status" value="1"/>
</dbReference>
<keyword evidence="10 15" id="KW-0418">Kinase</keyword>
<dbReference type="InterPro" id="IPR036890">
    <property type="entry name" value="HATPase_C_sf"/>
</dbReference>
<keyword evidence="9 15" id="KW-0547">Nucleotide-binding</keyword>
<dbReference type="Gene3D" id="3.30.565.10">
    <property type="entry name" value="Histidine kinase-like ATPase, C-terminal domain"/>
    <property type="match status" value="1"/>
</dbReference>
<feature type="transmembrane region" description="Helical" evidence="15">
    <location>
        <begin position="23"/>
        <end position="42"/>
    </location>
</feature>
<comment type="function">
    <text evidence="15">Member of a two-component regulatory system.</text>
</comment>
<dbReference type="Gene3D" id="6.10.340.10">
    <property type="match status" value="1"/>
</dbReference>
<proteinExistence type="predicted"/>
<name>A0ABT2A249_9BURK</name>
<dbReference type="InterPro" id="IPR003661">
    <property type="entry name" value="HisK_dim/P_dom"/>
</dbReference>
<evidence type="ECO:0000256" key="1">
    <source>
        <dbReference type="ARBA" id="ARBA00000085"/>
    </source>
</evidence>
<dbReference type="Pfam" id="PF00512">
    <property type="entry name" value="HisKA"/>
    <property type="match status" value="1"/>
</dbReference>
<dbReference type="GO" id="GO:0004673">
    <property type="term" value="F:protein histidine kinase activity"/>
    <property type="evidence" value="ECO:0007669"/>
    <property type="project" value="UniProtKB-EC"/>
</dbReference>
<keyword evidence="8 15" id="KW-0812">Transmembrane</keyword>
<dbReference type="EMBL" id="JANUGX010000003">
    <property type="protein sequence ID" value="MCS0588269.1"/>
    <property type="molecule type" value="Genomic_DNA"/>
</dbReference>
<dbReference type="SUPFAM" id="SSF55874">
    <property type="entry name" value="ATPase domain of HSP90 chaperone/DNA topoisomerase II/histidine kinase"/>
    <property type="match status" value="1"/>
</dbReference>
<feature type="transmembrane region" description="Helical" evidence="15">
    <location>
        <begin position="190"/>
        <end position="209"/>
    </location>
</feature>
<evidence type="ECO:0000256" key="13">
    <source>
        <dbReference type="ARBA" id="ARBA00023012"/>
    </source>
</evidence>
<protein>
    <recommendedName>
        <fullName evidence="15">Sensor protein</fullName>
        <ecNumber evidence="15">2.7.13.3</ecNumber>
    </recommendedName>
</protein>
<accession>A0ABT2A249</accession>
<evidence type="ECO:0000256" key="2">
    <source>
        <dbReference type="ARBA" id="ARBA00004141"/>
    </source>
</evidence>
<evidence type="ECO:0000256" key="10">
    <source>
        <dbReference type="ARBA" id="ARBA00022777"/>
    </source>
</evidence>
<keyword evidence="13 15" id="KW-0902">Two-component regulatory system</keyword>
<dbReference type="CDD" id="cd00075">
    <property type="entry name" value="HATPase"/>
    <property type="match status" value="1"/>
</dbReference>
<dbReference type="PROSITE" id="PS50109">
    <property type="entry name" value="HIS_KIN"/>
    <property type="match status" value="1"/>
</dbReference>
<dbReference type="InterPro" id="IPR004358">
    <property type="entry name" value="Sig_transdc_His_kin-like_C"/>
</dbReference>
<dbReference type="PANTHER" id="PTHR45436">
    <property type="entry name" value="SENSOR HISTIDINE KINASE YKOH"/>
    <property type="match status" value="1"/>
</dbReference>
<dbReference type="NCBIfam" id="TIGR01386">
    <property type="entry name" value="cztS_silS_copS"/>
    <property type="match status" value="1"/>
</dbReference>
<dbReference type="PANTHER" id="PTHR45436:SF15">
    <property type="entry name" value="SENSOR HISTIDINE KINASE CUSS"/>
    <property type="match status" value="1"/>
</dbReference>
<comment type="catalytic activity">
    <reaction evidence="1 15">
        <text>ATP + protein L-histidine = ADP + protein N-phospho-L-histidine.</text>
        <dbReference type="EC" id="2.7.13.3"/>
    </reaction>
</comment>
<keyword evidence="14 15" id="KW-0472">Membrane</keyword>
<evidence type="ECO:0000256" key="15">
    <source>
        <dbReference type="RuleBase" id="RU364088"/>
    </source>
</evidence>
<dbReference type="SMART" id="SM00387">
    <property type="entry name" value="HATPase_c"/>
    <property type="match status" value="1"/>
</dbReference>
<feature type="domain" description="HAMP" evidence="17">
    <location>
        <begin position="210"/>
        <end position="263"/>
    </location>
</feature>
<dbReference type="PRINTS" id="PR00344">
    <property type="entry name" value="BCTRLSENSOR"/>
</dbReference>
<evidence type="ECO:0000256" key="5">
    <source>
        <dbReference type="ARBA" id="ARBA00022519"/>
    </source>
</evidence>
<keyword evidence="19" id="KW-1185">Reference proteome</keyword>
<evidence type="ECO:0000256" key="9">
    <source>
        <dbReference type="ARBA" id="ARBA00022741"/>
    </source>
</evidence>
<reference evidence="18 19" key="1">
    <citation type="submission" date="2022-08" db="EMBL/GenBank/DDBJ databases">
        <title>Reclassification of Massilia species as members of the genera Telluria, Duganella, Pseudoduganella, Mokoshia gen. nov. and Zemynaea gen. nov. using orthogonal and non-orthogonal genome-based approaches.</title>
        <authorList>
            <person name="Bowman J.P."/>
        </authorList>
    </citation>
    <scope>NUCLEOTIDE SEQUENCE [LARGE SCALE GENOMIC DNA]</scope>
    <source>
        <strain evidence="18 19">LMG 28164</strain>
    </source>
</reference>
<evidence type="ECO:0000256" key="12">
    <source>
        <dbReference type="ARBA" id="ARBA00022989"/>
    </source>
</evidence>
<dbReference type="SMART" id="SM00388">
    <property type="entry name" value="HisKA"/>
    <property type="match status" value="1"/>
</dbReference>
<feature type="domain" description="Histidine kinase" evidence="16">
    <location>
        <begin position="271"/>
        <end position="484"/>
    </location>
</feature>
<keyword evidence="11 15" id="KW-0067">ATP-binding</keyword>
<dbReference type="EC" id="2.7.13.3" evidence="15"/>
<dbReference type="InterPro" id="IPR006290">
    <property type="entry name" value="CztS_silS_copS"/>
</dbReference>
<organism evidence="18 19">
    <name type="scientific">Massilia norwichensis</name>
    <dbReference type="NCBI Taxonomy" id="1442366"/>
    <lineage>
        <taxon>Bacteria</taxon>
        <taxon>Pseudomonadati</taxon>
        <taxon>Pseudomonadota</taxon>
        <taxon>Betaproteobacteria</taxon>
        <taxon>Burkholderiales</taxon>
        <taxon>Oxalobacteraceae</taxon>
        <taxon>Telluria group</taxon>
        <taxon>Massilia</taxon>
    </lineage>
</organism>
<dbReference type="RefSeq" id="WP_258844085.1">
    <property type="nucleotide sequence ID" value="NZ_JANUGX010000003.1"/>
</dbReference>
<keyword evidence="12 15" id="KW-1133">Transmembrane helix</keyword>
<evidence type="ECO:0000259" key="16">
    <source>
        <dbReference type="PROSITE" id="PS50109"/>
    </source>
</evidence>
<dbReference type="InterPro" id="IPR003660">
    <property type="entry name" value="HAMP_dom"/>
</dbReference>
<evidence type="ECO:0000256" key="7">
    <source>
        <dbReference type="ARBA" id="ARBA00022679"/>
    </source>
</evidence>
<dbReference type="Proteomes" id="UP001205560">
    <property type="component" value="Unassembled WGS sequence"/>
</dbReference>
<evidence type="ECO:0000313" key="18">
    <source>
        <dbReference type="EMBL" id="MCS0588269.1"/>
    </source>
</evidence>
<keyword evidence="7 15" id="KW-0808">Transferase</keyword>
<dbReference type="InterPro" id="IPR036097">
    <property type="entry name" value="HisK_dim/P_sf"/>
</dbReference>
<evidence type="ECO:0000256" key="8">
    <source>
        <dbReference type="ARBA" id="ARBA00022692"/>
    </source>
</evidence>
<evidence type="ECO:0000256" key="14">
    <source>
        <dbReference type="ARBA" id="ARBA00023136"/>
    </source>
</evidence>